<dbReference type="RefSeq" id="WP_207689221.1">
    <property type="nucleotide sequence ID" value="NZ_CP061799.1"/>
</dbReference>
<dbReference type="EMBL" id="CP061799">
    <property type="protein sequence ID" value="QTA83353.1"/>
    <property type="molecule type" value="Genomic_DNA"/>
</dbReference>
<protein>
    <recommendedName>
        <fullName evidence="3">Prevent-host-death protein</fullName>
    </recommendedName>
</protein>
<sequence>MKILTIDNNNINIIAVLEEMEKNRENIVIYRNGKPLADLTLHVKKDRITPHPAMKEIKIKYDPAEPLEQPPCKEALLR</sequence>
<name>A0A975GK12_9BACT</name>
<keyword evidence="2" id="KW-1185">Reference proteome</keyword>
<dbReference type="Proteomes" id="UP000663720">
    <property type="component" value="Chromosome"/>
</dbReference>
<organism evidence="1 2">
    <name type="scientific">Desulfonema limicola</name>
    <dbReference type="NCBI Taxonomy" id="45656"/>
    <lineage>
        <taxon>Bacteria</taxon>
        <taxon>Pseudomonadati</taxon>
        <taxon>Thermodesulfobacteriota</taxon>
        <taxon>Desulfobacteria</taxon>
        <taxon>Desulfobacterales</taxon>
        <taxon>Desulfococcaceae</taxon>
        <taxon>Desulfonema</taxon>
    </lineage>
</organism>
<gene>
    <name evidence="1" type="ORF">dnl_57550</name>
</gene>
<evidence type="ECO:0000313" key="1">
    <source>
        <dbReference type="EMBL" id="QTA83353.1"/>
    </source>
</evidence>
<dbReference type="AlphaFoldDB" id="A0A975GK12"/>
<accession>A0A975GK12</accession>
<dbReference type="KEGG" id="dli:dnl_57550"/>
<evidence type="ECO:0000313" key="2">
    <source>
        <dbReference type="Proteomes" id="UP000663720"/>
    </source>
</evidence>
<proteinExistence type="predicted"/>
<evidence type="ECO:0008006" key="3">
    <source>
        <dbReference type="Google" id="ProtNLM"/>
    </source>
</evidence>
<reference evidence="1" key="1">
    <citation type="journal article" date="2021" name="Microb. Physiol.">
        <title>Proteogenomic Insights into the Physiology of Marine, Sulfate-Reducing, Filamentous Desulfonema limicola and Desulfonema magnum.</title>
        <authorList>
            <person name="Schnaars V."/>
            <person name="Wohlbrand L."/>
            <person name="Scheve S."/>
            <person name="Hinrichs C."/>
            <person name="Reinhardt R."/>
            <person name="Rabus R."/>
        </authorList>
    </citation>
    <scope>NUCLEOTIDE SEQUENCE</scope>
    <source>
        <strain evidence="1">5ac10</strain>
    </source>
</reference>